<evidence type="ECO:0008006" key="5">
    <source>
        <dbReference type="Google" id="ProtNLM"/>
    </source>
</evidence>
<dbReference type="PANTHER" id="PTHR11937">
    <property type="entry name" value="ACTIN"/>
    <property type="match status" value="1"/>
</dbReference>
<evidence type="ECO:0000256" key="2">
    <source>
        <dbReference type="RuleBase" id="RU000487"/>
    </source>
</evidence>
<dbReference type="InterPro" id="IPR020902">
    <property type="entry name" value="Actin/actin-like_CS"/>
</dbReference>
<proteinExistence type="inferred from homology"/>
<evidence type="ECO:0000256" key="1">
    <source>
        <dbReference type="ARBA" id="ARBA00006752"/>
    </source>
</evidence>
<keyword evidence="4" id="KW-1185">Reference proteome</keyword>
<dbReference type="Gene3D" id="3.30.420.40">
    <property type="match status" value="3"/>
</dbReference>
<dbReference type="SMART" id="SM00268">
    <property type="entry name" value="ACTIN"/>
    <property type="match status" value="1"/>
</dbReference>
<reference evidence="3" key="1">
    <citation type="submission" date="2017-08" db="EMBL/GenBank/DDBJ databases">
        <authorList>
            <person name="Polle J.E."/>
            <person name="Barry K."/>
            <person name="Cushman J."/>
            <person name="Schmutz J."/>
            <person name="Tran D."/>
            <person name="Hathwaick L.T."/>
            <person name="Yim W.C."/>
            <person name="Jenkins J."/>
            <person name="Mckie-Krisberg Z.M."/>
            <person name="Prochnik S."/>
            <person name="Lindquist E."/>
            <person name="Dockter R.B."/>
            <person name="Adam C."/>
            <person name="Molina H."/>
            <person name="Bunkerborg J."/>
            <person name="Jin E."/>
            <person name="Buchheim M."/>
            <person name="Magnuson J."/>
        </authorList>
    </citation>
    <scope>NUCLEOTIDE SEQUENCE</scope>
    <source>
        <strain evidence="3">CCAP 19/18</strain>
    </source>
</reference>
<dbReference type="PROSITE" id="PS01132">
    <property type="entry name" value="ACTINS_ACT_LIKE"/>
    <property type="match status" value="1"/>
</dbReference>
<dbReference type="InterPro" id="IPR004000">
    <property type="entry name" value="Actin"/>
</dbReference>
<organism evidence="3 4">
    <name type="scientific">Dunaliella salina</name>
    <name type="common">Green alga</name>
    <name type="synonym">Protococcus salinus</name>
    <dbReference type="NCBI Taxonomy" id="3046"/>
    <lineage>
        <taxon>Eukaryota</taxon>
        <taxon>Viridiplantae</taxon>
        <taxon>Chlorophyta</taxon>
        <taxon>core chlorophytes</taxon>
        <taxon>Chlorophyceae</taxon>
        <taxon>CS clade</taxon>
        <taxon>Chlamydomonadales</taxon>
        <taxon>Dunaliellaceae</taxon>
        <taxon>Dunaliella</taxon>
    </lineage>
</organism>
<dbReference type="Gene3D" id="3.90.640.10">
    <property type="entry name" value="Actin, Chain A, domain 4"/>
    <property type="match status" value="1"/>
</dbReference>
<evidence type="ECO:0000313" key="3">
    <source>
        <dbReference type="EMBL" id="KAF5843597.1"/>
    </source>
</evidence>
<dbReference type="EMBL" id="MU069440">
    <property type="protein sequence ID" value="KAF5843597.1"/>
    <property type="molecule type" value="Genomic_DNA"/>
</dbReference>
<dbReference type="InterPro" id="IPR004001">
    <property type="entry name" value="Actin_CS"/>
</dbReference>
<accession>A0ABQ7H9R5</accession>
<dbReference type="PRINTS" id="PR00190">
    <property type="entry name" value="ACTIN"/>
</dbReference>
<dbReference type="PROSITE" id="PS00406">
    <property type="entry name" value="ACTINS_1"/>
    <property type="match status" value="1"/>
</dbReference>
<comment type="caution">
    <text evidence="3">The sequence shown here is derived from an EMBL/GenBank/DDBJ whole genome shotgun (WGS) entry which is preliminary data.</text>
</comment>
<sequence>MTDAESSCVVCDNGSGMVKAGFSGEDAPRSVFSSIIGKPRHQMAMLGMGQKEYYVGDEAQSKRGILSLSYPIAHGIVTNWEEMEAIWRHTFDNELRVDISTRPVMLTEAPMNPKINRERMTTLMFEDFNVPAMYVAIQAVLSLYASGRTTGIVCDSGDGVTHTVPIFEARILQEGGVKLTNSAELEIVRDIKEKLCYVALDHDAELSAASTTNDIDKEYTLPDGATITVGSERFRAPEVLYDPSLMGQESRGIHHLVHDTINKCDIDVRRELYNNIVLSGGTSMFEGMQTRLYNEVNTLGGSAVKVRVVAPPERKYLVWIGGSILSSLSTFQNMWITREEYLETGPNIVHRKCF</sequence>
<dbReference type="SUPFAM" id="SSF53067">
    <property type="entry name" value="Actin-like ATPase domain"/>
    <property type="match status" value="2"/>
</dbReference>
<evidence type="ECO:0000313" key="4">
    <source>
        <dbReference type="Proteomes" id="UP000815325"/>
    </source>
</evidence>
<dbReference type="InterPro" id="IPR043129">
    <property type="entry name" value="ATPase_NBD"/>
</dbReference>
<dbReference type="Pfam" id="PF00022">
    <property type="entry name" value="Actin"/>
    <property type="match status" value="2"/>
</dbReference>
<name>A0ABQ7H9R5_DUNSA</name>
<comment type="similarity">
    <text evidence="1 2">Belongs to the actin family.</text>
</comment>
<protein>
    <recommendedName>
        <fullName evidence="5">Actin</fullName>
    </recommendedName>
</protein>
<dbReference type="Proteomes" id="UP000815325">
    <property type="component" value="Unassembled WGS sequence"/>
</dbReference>
<gene>
    <name evidence="3" type="ORF">DUNSADRAFT_12859</name>
</gene>